<dbReference type="EMBL" id="JAGSPN010000209">
    <property type="protein sequence ID" value="MBR7784433.1"/>
    <property type="molecule type" value="Genomic_DNA"/>
</dbReference>
<dbReference type="RefSeq" id="WP_212689639.1">
    <property type="nucleotide sequence ID" value="NZ_JAGSPN010000209.1"/>
</dbReference>
<dbReference type="AlphaFoldDB" id="A0A941IA51"/>
<feature type="non-terminal residue" evidence="2">
    <location>
        <position position="1"/>
    </location>
</feature>
<evidence type="ECO:0000259" key="1">
    <source>
        <dbReference type="Pfam" id="PF12857"/>
    </source>
</evidence>
<name>A0A941IA51_9BURK</name>
<accession>A0A941IA51</accession>
<organism evidence="2 3">
    <name type="scientific">Undibacterium luofuense</name>
    <dbReference type="NCBI Taxonomy" id="2828733"/>
    <lineage>
        <taxon>Bacteria</taxon>
        <taxon>Pseudomonadati</taxon>
        <taxon>Pseudomonadota</taxon>
        <taxon>Betaproteobacteria</taxon>
        <taxon>Burkholderiales</taxon>
        <taxon>Oxalobacteraceae</taxon>
        <taxon>Undibacterium</taxon>
    </lineage>
</organism>
<dbReference type="InterPro" id="IPR024765">
    <property type="entry name" value="TOBE-like"/>
</dbReference>
<dbReference type="Proteomes" id="UP000680067">
    <property type="component" value="Unassembled WGS sequence"/>
</dbReference>
<dbReference type="Pfam" id="PF12857">
    <property type="entry name" value="TOBE_3"/>
    <property type="match status" value="1"/>
</dbReference>
<protein>
    <submittedName>
        <fullName evidence="2">TOBE-like domain-containing protein</fullName>
    </submittedName>
</protein>
<gene>
    <name evidence="2" type="ORF">KDM89_20065</name>
</gene>
<comment type="caution">
    <text evidence="2">The sequence shown here is derived from an EMBL/GenBank/DDBJ whole genome shotgun (WGS) entry which is preliminary data.</text>
</comment>
<proteinExistence type="predicted"/>
<sequence length="52" mass="5932">IGPLAQLELERDDNGDLVEAMISSERYQSLNLKVGEALVLRPRRLHVFVNQQ</sequence>
<keyword evidence="3" id="KW-1185">Reference proteome</keyword>
<evidence type="ECO:0000313" key="3">
    <source>
        <dbReference type="Proteomes" id="UP000680067"/>
    </source>
</evidence>
<reference evidence="2" key="1">
    <citation type="submission" date="2021-04" db="EMBL/GenBank/DDBJ databases">
        <title>novel species isolated from subtropical streams in China.</title>
        <authorList>
            <person name="Lu H."/>
        </authorList>
    </citation>
    <scope>NUCLEOTIDE SEQUENCE</scope>
    <source>
        <strain evidence="2">LFS511W</strain>
    </source>
</reference>
<evidence type="ECO:0000313" key="2">
    <source>
        <dbReference type="EMBL" id="MBR7784433.1"/>
    </source>
</evidence>
<feature type="domain" description="TOBE-like" evidence="1">
    <location>
        <begin position="1"/>
        <end position="43"/>
    </location>
</feature>